<feature type="domain" description="Gene product 88" evidence="1">
    <location>
        <begin position="9"/>
        <end position="257"/>
    </location>
</feature>
<dbReference type="EMBL" id="LAZR01004191">
    <property type="protein sequence ID" value="KKN10938.1"/>
    <property type="molecule type" value="Genomic_DNA"/>
</dbReference>
<accession>A0A0F9R0E3</accession>
<protein>
    <recommendedName>
        <fullName evidence="1">Gene product 88 domain-containing protein</fullName>
    </recommendedName>
</protein>
<sequence length="258" mass="28308">MTTLLNIDANAKTVKGQKLGFMTAILYLLPWKHGGVNLCPMAEIAGCAASCLNTAGRGGIAKRGAIIATDGGSIPDNTIQRARQARTKLFNENRNLFLSKLLTELDAFIAQAKRKGLVPVVRLNGTSDIQWERVRINKTTPNIFALYPDLQFYDYTKIAKRFNRKLPDNYHLTLSYSEASKRYAASCLKARADHNVSMVVVVRNLEAKARYSMEAEITGANVVDGDAHDLRFLDPANSVVVLKAKGSASKDTSGFVID</sequence>
<name>A0A0F9R0E3_9ZZZZ</name>
<dbReference type="InterPro" id="IPR020290">
    <property type="entry name" value="Gp88"/>
</dbReference>
<reference evidence="2" key="1">
    <citation type="journal article" date="2015" name="Nature">
        <title>Complex archaea that bridge the gap between prokaryotes and eukaryotes.</title>
        <authorList>
            <person name="Spang A."/>
            <person name="Saw J.H."/>
            <person name="Jorgensen S.L."/>
            <person name="Zaremba-Niedzwiedzka K."/>
            <person name="Martijn J."/>
            <person name="Lind A.E."/>
            <person name="van Eijk R."/>
            <person name="Schleper C."/>
            <person name="Guy L."/>
            <person name="Ettema T.J."/>
        </authorList>
    </citation>
    <scope>NUCLEOTIDE SEQUENCE</scope>
</reference>
<comment type="caution">
    <text evidence="2">The sequence shown here is derived from an EMBL/GenBank/DDBJ whole genome shotgun (WGS) entry which is preliminary data.</text>
</comment>
<evidence type="ECO:0000313" key="2">
    <source>
        <dbReference type="EMBL" id="KKN10938.1"/>
    </source>
</evidence>
<gene>
    <name evidence="2" type="ORF">LCGC14_1031670</name>
</gene>
<evidence type="ECO:0000259" key="1">
    <source>
        <dbReference type="Pfam" id="PF17338"/>
    </source>
</evidence>
<dbReference type="AlphaFoldDB" id="A0A0F9R0E3"/>
<organism evidence="2">
    <name type="scientific">marine sediment metagenome</name>
    <dbReference type="NCBI Taxonomy" id="412755"/>
    <lineage>
        <taxon>unclassified sequences</taxon>
        <taxon>metagenomes</taxon>
        <taxon>ecological metagenomes</taxon>
    </lineage>
</organism>
<proteinExistence type="predicted"/>
<dbReference type="Pfam" id="PF17338">
    <property type="entry name" value="GP88"/>
    <property type="match status" value="1"/>
</dbReference>